<proteinExistence type="predicted"/>
<dbReference type="GO" id="GO:0005886">
    <property type="term" value="C:plasma membrane"/>
    <property type="evidence" value="ECO:0007669"/>
    <property type="project" value="InterPro"/>
</dbReference>
<keyword evidence="2" id="KW-0997">Cell inner membrane</keyword>
<dbReference type="EMBL" id="LWRY01000080">
    <property type="protein sequence ID" value="OCX73349.1"/>
    <property type="molecule type" value="Genomic_DNA"/>
</dbReference>
<dbReference type="eggNOG" id="COG3117">
    <property type="taxonomic scope" value="Bacteria"/>
</dbReference>
<dbReference type="GeneID" id="60694625"/>
<evidence type="ECO:0000256" key="2">
    <source>
        <dbReference type="ARBA" id="ARBA00022519"/>
    </source>
</evidence>
<dbReference type="STRING" id="930.GCA_002079865_02579"/>
<dbReference type="OrthoDB" id="5295566at2"/>
<evidence type="ECO:0000256" key="5">
    <source>
        <dbReference type="ARBA" id="ARBA00023136"/>
    </source>
</evidence>
<organism evidence="7 9">
    <name type="scientific">Acidithiobacillus thiooxidans</name>
    <name type="common">Thiobacillus thiooxidans</name>
    <dbReference type="NCBI Taxonomy" id="930"/>
    <lineage>
        <taxon>Bacteria</taxon>
        <taxon>Pseudomonadati</taxon>
        <taxon>Pseudomonadota</taxon>
        <taxon>Acidithiobacillia</taxon>
        <taxon>Acidithiobacillales</taxon>
        <taxon>Acidithiobacillaceae</taxon>
        <taxon>Acidithiobacillus</taxon>
    </lineage>
</organism>
<keyword evidence="3 6" id="KW-0812">Transmembrane</keyword>
<evidence type="ECO:0000256" key="1">
    <source>
        <dbReference type="ARBA" id="ARBA00022475"/>
    </source>
</evidence>
<reference evidence="7 9" key="1">
    <citation type="journal article" date="2016" name="Int. J. Mol. Sci.">
        <title>Comparative genomics of the extreme acidophile Acidithiobacillus thiooxidans reveals intraspecific divergence and niche adaptation.</title>
        <authorList>
            <person name="Zhang X."/>
            <person name="Feng X."/>
            <person name="Tao J."/>
            <person name="Ma L."/>
            <person name="Xiao Y."/>
            <person name="Liang Y."/>
            <person name="Liu X."/>
            <person name="Yin H."/>
        </authorList>
    </citation>
    <scope>NUCLEOTIDE SEQUENCE [LARGE SCALE GENOMIC DNA]</scope>
    <source>
        <strain evidence="7 9">A02</strain>
        <strain evidence="8">DXS-W</strain>
    </source>
</reference>
<evidence type="ECO:0000256" key="6">
    <source>
        <dbReference type="SAM" id="Phobius"/>
    </source>
</evidence>
<comment type="caution">
    <text evidence="7">The sequence shown here is derived from an EMBL/GenBank/DDBJ whole genome shotgun (WGS) entry which is preliminary data.</text>
</comment>
<keyword evidence="10" id="KW-1185">Reference proteome</keyword>
<dbReference type="Proteomes" id="UP000095008">
    <property type="component" value="Unassembled WGS sequence"/>
</dbReference>
<dbReference type="RefSeq" id="WP_024893436.1">
    <property type="nucleotide sequence ID" value="NZ_DAIAWO010000040.1"/>
</dbReference>
<evidence type="ECO:0000256" key="4">
    <source>
        <dbReference type="ARBA" id="ARBA00022989"/>
    </source>
</evidence>
<dbReference type="EMBL" id="LWSA01000167">
    <property type="protein sequence ID" value="OCX71441.1"/>
    <property type="molecule type" value="Genomic_DNA"/>
</dbReference>
<dbReference type="PANTHER" id="PTHR37481">
    <property type="entry name" value="LIPOPOLYSACCHARIDE EXPORT SYSTEM PROTEIN LPTC"/>
    <property type="match status" value="1"/>
</dbReference>
<evidence type="ECO:0000313" key="10">
    <source>
        <dbReference type="Proteomes" id="UP000095008"/>
    </source>
</evidence>
<dbReference type="GO" id="GO:0017089">
    <property type="term" value="F:glycolipid transfer activity"/>
    <property type="evidence" value="ECO:0007669"/>
    <property type="project" value="TreeGrafter"/>
</dbReference>
<dbReference type="Pfam" id="PF06835">
    <property type="entry name" value="LptC"/>
    <property type="match status" value="1"/>
</dbReference>
<dbReference type="GO" id="GO:0015221">
    <property type="term" value="F:lipopolysaccharide transmembrane transporter activity"/>
    <property type="evidence" value="ECO:0007669"/>
    <property type="project" value="InterPro"/>
</dbReference>
<dbReference type="InterPro" id="IPR026265">
    <property type="entry name" value="LptC"/>
</dbReference>
<dbReference type="PANTHER" id="PTHR37481:SF1">
    <property type="entry name" value="LIPOPOLYSACCHARIDE EXPORT SYSTEM PROTEIN LPTC"/>
    <property type="match status" value="1"/>
</dbReference>
<dbReference type="Proteomes" id="UP000094893">
    <property type="component" value="Unassembled WGS sequence"/>
</dbReference>
<dbReference type="GO" id="GO:0030288">
    <property type="term" value="C:outer membrane-bounded periplasmic space"/>
    <property type="evidence" value="ECO:0007669"/>
    <property type="project" value="TreeGrafter"/>
</dbReference>
<evidence type="ECO:0000313" key="7">
    <source>
        <dbReference type="EMBL" id="OCX71441.1"/>
    </source>
</evidence>
<accession>A0A1C2JH56</accession>
<evidence type="ECO:0000313" key="8">
    <source>
        <dbReference type="EMBL" id="OCX73349.1"/>
    </source>
</evidence>
<sequence>MLRLRLPSLGFTVLLMCLAGLVWWSWPQRPLSLPQIDWHGQIHKGDQAAEDVVMRQYDAAGKLDLLATAHTAYHEPRRDQTILKDVAVKRFRPGQELNLSANQGKVDGSSHLITLWGNVIGTMKPDTRFLTERVHYNPQTGIISTQDPVRLEHGQDWMTGMGLWASVKTEEVNILRNVRGVYAP</sequence>
<protein>
    <submittedName>
        <fullName evidence="7">LPS export ABC transporter periplasmic protein LptC</fullName>
    </submittedName>
</protein>
<dbReference type="NCBIfam" id="TIGR04409">
    <property type="entry name" value="LptC_YrbK"/>
    <property type="match status" value="1"/>
</dbReference>
<dbReference type="InterPro" id="IPR052363">
    <property type="entry name" value="LPS_export_LptC"/>
</dbReference>
<name>A0A1C2JH56_ACITH</name>
<evidence type="ECO:0000313" key="9">
    <source>
        <dbReference type="Proteomes" id="UP000094893"/>
    </source>
</evidence>
<evidence type="ECO:0000256" key="3">
    <source>
        <dbReference type="ARBA" id="ARBA00022692"/>
    </source>
</evidence>
<keyword evidence="4 6" id="KW-1133">Transmembrane helix</keyword>
<keyword evidence="5 6" id="KW-0472">Membrane</keyword>
<dbReference type="InterPro" id="IPR010664">
    <property type="entry name" value="LipoPS_assembly_LptC-rel"/>
</dbReference>
<gene>
    <name evidence="8" type="ORF">A6M23_08005</name>
    <name evidence="7" type="ORF">A6P07_11945</name>
</gene>
<dbReference type="Gene3D" id="2.60.450.10">
    <property type="entry name" value="Lipopolysaccharide (LPS) transport protein A like domain"/>
    <property type="match status" value="1"/>
</dbReference>
<feature type="transmembrane region" description="Helical" evidence="6">
    <location>
        <begin position="7"/>
        <end position="26"/>
    </location>
</feature>
<keyword evidence="1" id="KW-1003">Cell membrane</keyword>
<dbReference type="AlphaFoldDB" id="A0A1C2JH56"/>